<dbReference type="Pfam" id="PF11716">
    <property type="entry name" value="MDMPI_N"/>
    <property type="match status" value="1"/>
</dbReference>
<organism evidence="2 3">
    <name type="scientific">Cellulomonas cellasea DSM 20118</name>
    <dbReference type="NCBI Taxonomy" id="1408250"/>
    <lineage>
        <taxon>Bacteria</taxon>
        <taxon>Bacillati</taxon>
        <taxon>Actinomycetota</taxon>
        <taxon>Actinomycetes</taxon>
        <taxon>Micrococcales</taxon>
        <taxon>Cellulomonadaceae</taxon>
        <taxon>Cellulomonas</taxon>
    </lineage>
</organism>
<dbReference type="InterPro" id="IPR017517">
    <property type="entry name" value="Maleyloyr_isom"/>
</dbReference>
<evidence type="ECO:0000259" key="1">
    <source>
        <dbReference type="Pfam" id="PF11716"/>
    </source>
</evidence>
<evidence type="ECO:0000313" key="3">
    <source>
        <dbReference type="Proteomes" id="UP000029833"/>
    </source>
</evidence>
<dbReference type="EMBL" id="AXNT01000074">
    <property type="protein sequence ID" value="KGM01952.1"/>
    <property type="molecule type" value="Genomic_DNA"/>
</dbReference>
<proteinExistence type="predicted"/>
<accession>A0A0A0B6Z2</accession>
<evidence type="ECO:0000313" key="2">
    <source>
        <dbReference type="EMBL" id="KGM01952.1"/>
    </source>
</evidence>
<dbReference type="InterPro" id="IPR034660">
    <property type="entry name" value="DinB/YfiT-like"/>
</dbReference>
<sequence>MLLENLAAESFAERERLATLLATLDGEQWTAASLCAGWRVREVVAHLTMPYRASPPRFLAGLVRARFSFDRYADQDARRTTLRMTDAELLDLFRANIEHPWQPPGGGPAGALSHDVSHGLDITEPLGLPGPPAHRIAHVLDHARPRHLKYFGVDLRGVRLDASDADVSVGEGTTQIRTMPAKDILLVVTGRVALTEAGAPS</sequence>
<comment type="caution">
    <text evidence="2">The sequence shown here is derived from an EMBL/GenBank/DDBJ whole genome shotgun (WGS) entry which is preliminary data.</text>
</comment>
<dbReference type="STRING" id="1408250.Q760_16310"/>
<dbReference type="GO" id="GO:0046872">
    <property type="term" value="F:metal ion binding"/>
    <property type="evidence" value="ECO:0007669"/>
    <property type="project" value="InterPro"/>
</dbReference>
<dbReference type="Gene3D" id="1.20.120.450">
    <property type="entry name" value="dinb family like domain"/>
    <property type="match status" value="1"/>
</dbReference>
<dbReference type="Proteomes" id="UP000029833">
    <property type="component" value="Unassembled WGS sequence"/>
</dbReference>
<feature type="domain" description="Mycothiol-dependent maleylpyruvate isomerase metal-binding" evidence="1">
    <location>
        <begin position="12"/>
        <end position="98"/>
    </location>
</feature>
<dbReference type="InterPro" id="IPR024344">
    <property type="entry name" value="MDMPI_metal-binding"/>
</dbReference>
<dbReference type="NCBIfam" id="TIGR03083">
    <property type="entry name" value="maleylpyruvate isomerase family mycothiol-dependent enzyme"/>
    <property type="match status" value="1"/>
</dbReference>
<reference evidence="2 3" key="1">
    <citation type="submission" date="2013-10" db="EMBL/GenBank/DDBJ databases">
        <authorList>
            <person name="Wang G."/>
            <person name="Zhuang W."/>
        </authorList>
    </citation>
    <scope>NUCLEOTIDE SEQUENCE [LARGE SCALE GENOMIC DNA]</scope>
    <source>
        <strain evidence="2 3">DSM 20118</strain>
    </source>
</reference>
<dbReference type="SUPFAM" id="SSF109854">
    <property type="entry name" value="DinB/YfiT-like putative metalloenzymes"/>
    <property type="match status" value="1"/>
</dbReference>
<protein>
    <recommendedName>
        <fullName evidence="1">Mycothiol-dependent maleylpyruvate isomerase metal-binding domain-containing protein</fullName>
    </recommendedName>
</protein>
<dbReference type="AlphaFoldDB" id="A0A0A0B6Z2"/>
<keyword evidence="3" id="KW-1185">Reference proteome</keyword>
<gene>
    <name evidence="2" type="ORF">Q760_16310</name>
</gene>
<name>A0A0A0B6Z2_9CELL</name>